<evidence type="ECO:0000256" key="1">
    <source>
        <dbReference type="SAM" id="Phobius"/>
    </source>
</evidence>
<evidence type="ECO:0000313" key="2">
    <source>
        <dbReference type="EMBL" id="KAI7835410.1"/>
    </source>
</evidence>
<protein>
    <submittedName>
        <fullName evidence="2">Uncharacterized protein</fullName>
    </submittedName>
</protein>
<dbReference type="AlphaFoldDB" id="A0AAD5DH95"/>
<evidence type="ECO:0000313" key="3">
    <source>
        <dbReference type="Proteomes" id="UP001205105"/>
    </source>
</evidence>
<dbReference type="EMBL" id="JADXDR010000270">
    <property type="protein sequence ID" value="KAI7835410.1"/>
    <property type="molecule type" value="Genomic_DNA"/>
</dbReference>
<reference evidence="2" key="1">
    <citation type="submission" date="2020-11" db="EMBL/GenBank/DDBJ databases">
        <title>Chlorella ohadii genome sequencing and assembly.</title>
        <authorList>
            <person name="Murik O."/>
            <person name="Treves H."/>
            <person name="Kedem I."/>
            <person name="Shotland Y."/>
            <person name="Kaplan A."/>
        </authorList>
    </citation>
    <scope>NUCLEOTIDE SEQUENCE</scope>
    <source>
        <strain evidence="2">1</strain>
    </source>
</reference>
<keyword evidence="1" id="KW-0472">Membrane</keyword>
<proteinExistence type="predicted"/>
<keyword evidence="1" id="KW-0812">Transmembrane</keyword>
<sequence length="202" mass="20913">MAGGFEGEALSATNRESIDRKLSYVLATNTPGKPPRPEVEAASLARDLASHTAIRDRLPLLVHDGTSLTGPSTLTLSDGRGQYAVIACTHIPGSCTPAAAATKLEVAAGLAEERAEALRSKLAAVQPGSDCHVAVGVATTADGLQWVLQPQQPGWGNEQLLERAVSKGPCPKRRKGQNAWRLAAVLLTVAVAAALGFSMGSS</sequence>
<keyword evidence="3" id="KW-1185">Reference proteome</keyword>
<dbReference type="Proteomes" id="UP001205105">
    <property type="component" value="Unassembled WGS sequence"/>
</dbReference>
<keyword evidence="1" id="KW-1133">Transmembrane helix</keyword>
<organism evidence="2 3">
    <name type="scientific">Chlorella ohadii</name>
    <dbReference type="NCBI Taxonomy" id="2649997"/>
    <lineage>
        <taxon>Eukaryota</taxon>
        <taxon>Viridiplantae</taxon>
        <taxon>Chlorophyta</taxon>
        <taxon>core chlorophytes</taxon>
        <taxon>Trebouxiophyceae</taxon>
        <taxon>Chlorellales</taxon>
        <taxon>Chlorellaceae</taxon>
        <taxon>Chlorella clade</taxon>
        <taxon>Chlorella</taxon>
    </lineage>
</organism>
<gene>
    <name evidence="2" type="ORF">COHA_010684</name>
</gene>
<comment type="caution">
    <text evidence="2">The sequence shown here is derived from an EMBL/GenBank/DDBJ whole genome shotgun (WGS) entry which is preliminary data.</text>
</comment>
<accession>A0AAD5DH95</accession>
<feature type="transmembrane region" description="Helical" evidence="1">
    <location>
        <begin position="182"/>
        <end position="200"/>
    </location>
</feature>
<name>A0AAD5DH95_9CHLO</name>